<dbReference type="EMBL" id="FN596755">
    <property type="protein sequence ID" value="CBI40369.3"/>
    <property type="molecule type" value="Genomic_DNA"/>
</dbReference>
<dbReference type="PaxDb" id="29760-VIT_15s0046g02630.t01"/>
<keyword evidence="2" id="KW-1185">Reference proteome</keyword>
<protein>
    <submittedName>
        <fullName evidence="1">Uncharacterized protein</fullName>
    </submittedName>
</protein>
<dbReference type="AlphaFoldDB" id="D7UCA4"/>
<dbReference type="HOGENOM" id="CLU_2872197_0_0_1"/>
<proteinExistence type="predicted"/>
<organism evidence="1 2">
    <name type="scientific">Vitis vinifera</name>
    <name type="common">Grape</name>
    <dbReference type="NCBI Taxonomy" id="29760"/>
    <lineage>
        <taxon>Eukaryota</taxon>
        <taxon>Viridiplantae</taxon>
        <taxon>Streptophyta</taxon>
        <taxon>Embryophyta</taxon>
        <taxon>Tracheophyta</taxon>
        <taxon>Spermatophyta</taxon>
        <taxon>Magnoliopsida</taxon>
        <taxon>eudicotyledons</taxon>
        <taxon>Gunneridae</taxon>
        <taxon>Pentapetalae</taxon>
        <taxon>rosids</taxon>
        <taxon>Vitales</taxon>
        <taxon>Vitaceae</taxon>
        <taxon>Viteae</taxon>
        <taxon>Vitis</taxon>
    </lineage>
</organism>
<dbReference type="InParanoid" id="D7UCA4"/>
<evidence type="ECO:0000313" key="1">
    <source>
        <dbReference type="EMBL" id="CBI40369.3"/>
    </source>
</evidence>
<sequence>MYEPHTTTPQNLEKKLRGKLTLGVQADTTRERLSILANRATFTYFLESVVKEKCGSFEVQIADR</sequence>
<dbReference type="Proteomes" id="UP000009183">
    <property type="component" value="Chromosome 15"/>
</dbReference>
<accession>D7UCA4</accession>
<gene>
    <name evidence="1" type="ordered locus">VIT_15s0046g02630</name>
</gene>
<evidence type="ECO:0000313" key="2">
    <source>
        <dbReference type="Proteomes" id="UP000009183"/>
    </source>
</evidence>
<name>D7UCA4_VITVI</name>
<reference evidence="2" key="1">
    <citation type="journal article" date="2007" name="Nature">
        <title>The grapevine genome sequence suggests ancestral hexaploidization in major angiosperm phyla.</title>
        <authorList>
            <consortium name="The French-Italian Public Consortium for Grapevine Genome Characterization."/>
            <person name="Jaillon O."/>
            <person name="Aury J.-M."/>
            <person name="Noel B."/>
            <person name="Policriti A."/>
            <person name="Clepet C."/>
            <person name="Casagrande A."/>
            <person name="Choisne N."/>
            <person name="Aubourg S."/>
            <person name="Vitulo N."/>
            <person name="Jubin C."/>
            <person name="Vezzi A."/>
            <person name="Legeai F."/>
            <person name="Hugueney P."/>
            <person name="Dasilva C."/>
            <person name="Horner D."/>
            <person name="Mica E."/>
            <person name="Jublot D."/>
            <person name="Poulain J."/>
            <person name="Bruyere C."/>
            <person name="Billault A."/>
            <person name="Segurens B."/>
            <person name="Gouyvenoux M."/>
            <person name="Ugarte E."/>
            <person name="Cattonaro F."/>
            <person name="Anthouard V."/>
            <person name="Vico V."/>
            <person name="Del Fabbro C."/>
            <person name="Alaux M."/>
            <person name="Di Gaspero G."/>
            <person name="Dumas V."/>
            <person name="Felice N."/>
            <person name="Paillard S."/>
            <person name="Juman I."/>
            <person name="Moroldo M."/>
            <person name="Scalabrin S."/>
            <person name="Canaguier A."/>
            <person name="Le Clainche I."/>
            <person name="Malacrida G."/>
            <person name="Durand E."/>
            <person name="Pesole G."/>
            <person name="Laucou V."/>
            <person name="Chatelet P."/>
            <person name="Merdinoglu D."/>
            <person name="Delledonne M."/>
            <person name="Pezzotti M."/>
            <person name="Lecharny A."/>
            <person name="Scarpelli C."/>
            <person name="Artiguenave F."/>
            <person name="Pe M.E."/>
            <person name="Valle G."/>
            <person name="Morgante M."/>
            <person name="Caboche M."/>
            <person name="Adam-Blondon A.-F."/>
            <person name="Weissenbach J."/>
            <person name="Quetier F."/>
            <person name="Wincker P."/>
        </authorList>
    </citation>
    <scope>NUCLEOTIDE SEQUENCE [LARGE SCALE GENOMIC DNA]</scope>
    <source>
        <strain evidence="2">cv. Pinot noir / PN40024</strain>
    </source>
</reference>